<feature type="domain" description="VOC" evidence="6">
    <location>
        <begin position="46"/>
        <end position="176"/>
    </location>
</feature>
<evidence type="ECO:0000256" key="1">
    <source>
        <dbReference type="ARBA" id="ARBA00001962"/>
    </source>
</evidence>
<reference evidence="8" key="1">
    <citation type="journal article" date="2019" name="Int. J. Syst. Evol. Microbiol.">
        <title>The Global Catalogue of Microorganisms (GCM) 10K type strain sequencing project: providing services to taxonomists for standard genome sequencing and annotation.</title>
        <authorList>
            <consortium name="The Broad Institute Genomics Platform"/>
            <consortium name="The Broad Institute Genome Sequencing Center for Infectious Disease"/>
            <person name="Wu L."/>
            <person name="Ma J."/>
        </authorList>
    </citation>
    <scope>NUCLEOTIDE SEQUENCE [LARGE SCALE GENOMIC DNA]</scope>
    <source>
        <strain evidence="8">FCH27</strain>
    </source>
</reference>
<comment type="caution">
    <text evidence="7">The sequence shown here is derived from an EMBL/GenBank/DDBJ whole genome shotgun (WGS) entry which is preliminary data.</text>
</comment>
<dbReference type="Gene3D" id="3.10.180.10">
    <property type="entry name" value="2,3-Dihydroxybiphenyl 1,2-Dioxygenase, domain 1"/>
    <property type="match status" value="2"/>
</dbReference>
<evidence type="ECO:0000259" key="6">
    <source>
        <dbReference type="PROSITE" id="PS51819"/>
    </source>
</evidence>
<dbReference type="InterPro" id="IPR037523">
    <property type="entry name" value="VOC_core"/>
</dbReference>
<dbReference type="GO" id="GO:0003868">
    <property type="term" value="F:4-hydroxyphenylpyruvate dioxygenase activity"/>
    <property type="evidence" value="ECO:0007669"/>
    <property type="project" value="UniProtKB-EC"/>
</dbReference>
<feature type="domain" description="VOC" evidence="6">
    <location>
        <begin position="214"/>
        <end position="370"/>
    </location>
</feature>
<evidence type="ECO:0000313" key="8">
    <source>
        <dbReference type="Proteomes" id="UP001596524"/>
    </source>
</evidence>
<protein>
    <submittedName>
        <fullName evidence="7">4-hydroxyphenylpyruvate dioxygenase</fullName>
        <ecNumber evidence="7">1.13.11.27</ecNumber>
    </submittedName>
</protein>
<dbReference type="PANTHER" id="PTHR11959">
    <property type="entry name" value="4-HYDROXYPHENYLPYRUVATE DIOXYGENASE"/>
    <property type="match status" value="1"/>
</dbReference>
<dbReference type="NCBIfam" id="TIGR01263">
    <property type="entry name" value="4HPPD"/>
    <property type="match status" value="1"/>
</dbReference>
<dbReference type="RefSeq" id="WP_255889047.1">
    <property type="nucleotide sequence ID" value="NZ_JAFMZM010000001.1"/>
</dbReference>
<dbReference type="InterPro" id="IPR029068">
    <property type="entry name" value="Glyas_Bleomycin-R_OHBP_Dase"/>
</dbReference>
<dbReference type="InterPro" id="IPR041736">
    <property type="entry name" value="4OHPhenylPyrv_dOase_N"/>
</dbReference>
<dbReference type="SUPFAM" id="SSF54593">
    <property type="entry name" value="Glyoxalase/Bleomycin resistance protein/Dihydroxybiphenyl dioxygenase"/>
    <property type="match status" value="1"/>
</dbReference>
<dbReference type="Proteomes" id="UP001596524">
    <property type="component" value="Unassembled WGS sequence"/>
</dbReference>
<organism evidence="7 8">
    <name type="scientific">Nocardioides astragali</name>
    <dbReference type="NCBI Taxonomy" id="1776736"/>
    <lineage>
        <taxon>Bacteria</taxon>
        <taxon>Bacillati</taxon>
        <taxon>Actinomycetota</taxon>
        <taxon>Actinomycetes</taxon>
        <taxon>Propionibacteriales</taxon>
        <taxon>Nocardioidaceae</taxon>
        <taxon>Nocardioides</taxon>
    </lineage>
</organism>
<dbReference type="InterPro" id="IPR004360">
    <property type="entry name" value="Glyas_Fos-R_dOase_dom"/>
</dbReference>
<gene>
    <name evidence="7" type="primary">hppD</name>
    <name evidence="7" type="ORF">ACFQO6_19840</name>
</gene>
<dbReference type="CDD" id="cd08342">
    <property type="entry name" value="HPPD_N_like"/>
    <property type="match status" value="1"/>
</dbReference>
<keyword evidence="5" id="KW-0408">Iron</keyword>
<keyword evidence="7" id="KW-0560">Oxidoreductase</keyword>
<evidence type="ECO:0000313" key="7">
    <source>
        <dbReference type="EMBL" id="MFC7362531.1"/>
    </source>
</evidence>
<evidence type="ECO:0000256" key="4">
    <source>
        <dbReference type="ARBA" id="ARBA00022737"/>
    </source>
</evidence>
<evidence type="ECO:0000256" key="5">
    <source>
        <dbReference type="ARBA" id="ARBA00023004"/>
    </source>
</evidence>
<proteinExistence type="inferred from homology"/>
<dbReference type="CDD" id="cd07250">
    <property type="entry name" value="HPPD_C_like"/>
    <property type="match status" value="1"/>
</dbReference>
<dbReference type="Pfam" id="PF00903">
    <property type="entry name" value="Glyoxalase"/>
    <property type="match status" value="2"/>
</dbReference>
<keyword evidence="4" id="KW-0677">Repeat</keyword>
<evidence type="ECO:0000256" key="3">
    <source>
        <dbReference type="ARBA" id="ARBA00022723"/>
    </source>
</evidence>
<dbReference type="InterPro" id="IPR041735">
    <property type="entry name" value="4OHPhenylPyrv_dOase_C"/>
</dbReference>
<name>A0ABW2N909_9ACTN</name>
<dbReference type="InterPro" id="IPR005956">
    <property type="entry name" value="4OHPhenylPyrv_dOase"/>
</dbReference>
<evidence type="ECO:0000256" key="2">
    <source>
        <dbReference type="ARBA" id="ARBA00005877"/>
    </source>
</evidence>
<keyword evidence="8" id="KW-1185">Reference proteome</keyword>
<comment type="similarity">
    <text evidence="2">Belongs to the 4HPPD family.</text>
</comment>
<dbReference type="PROSITE" id="PS51819">
    <property type="entry name" value="VOC"/>
    <property type="match status" value="2"/>
</dbReference>
<dbReference type="EMBL" id="JBHTCH010000025">
    <property type="protein sequence ID" value="MFC7362531.1"/>
    <property type="molecule type" value="Genomic_DNA"/>
</dbReference>
<dbReference type="PIRSF" id="PIRSF009283">
    <property type="entry name" value="HPP_dOase"/>
    <property type="match status" value="1"/>
</dbReference>
<comment type="cofactor">
    <cofactor evidence="1">
        <name>Fe cation</name>
        <dbReference type="ChEBI" id="CHEBI:24875"/>
    </cofactor>
</comment>
<accession>A0ABW2N909</accession>
<keyword evidence="7" id="KW-0223">Dioxygenase</keyword>
<keyword evidence="3" id="KW-0479">Metal-binding</keyword>
<sequence>MTTDIASTGGALTVDEMKADLSLEQLRQLVGLVEYDADSDPFPVTGWDAICFVVGNATQAAHYYASAWGMDLIAYSGPEHGNRDHKSYVLKSGSIKFVLSGAVAPTSPMIQHHAKHGDGVVDIALEVPDVDQCIAQALRAGATVLRQPEVLSDEHGSVKIAAIATYGETRHTLVQRTNVLGDGETYAGPYLPGYVAVEPRWTKKADQPKRLFQALDHIVGNVELGKMDEWVTFYNKVMGFVNMAEFIGDDIATDYSALMSKVVANGNHRVKFPLNEPAIAKKKSQIDEYLEFYNGPGAQHLALATGDILASVDALRANGVEFLNTPDSYYEDPELRARIGEVRVPIEELQKRGILVDRDEDGYLLQIFTKPLGDRPTVFFELIERHGSLGFGKGNFKALFEAIEREQDARGNL</sequence>
<dbReference type="EC" id="1.13.11.27" evidence="7"/>
<dbReference type="PANTHER" id="PTHR11959:SF1">
    <property type="entry name" value="4-HYDROXYPHENYLPYRUVATE DIOXYGENASE"/>
    <property type="match status" value="1"/>
</dbReference>